<dbReference type="PROSITE" id="PS50893">
    <property type="entry name" value="ABC_TRANSPORTER_2"/>
    <property type="match status" value="1"/>
</dbReference>
<dbReference type="Pfam" id="PF00005">
    <property type="entry name" value="ABC_tran"/>
    <property type="match status" value="1"/>
</dbReference>
<comment type="caution">
    <text evidence="5">The sequence shown here is derived from an EMBL/GenBank/DDBJ whole genome shotgun (WGS) entry which is preliminary data.</text>
</comment>
<name>A0A7J3SJ02_9CREN</name>
<dbReference type="PANTHER" id="PTHR45772:SF10">
    <property type="entry name" value="LIPOPOLYSACCHARIDE EXPORT SYSTEM ATP-BINDING PROTEIN LPTB"/>
    <property type="match status" value="1"/>
</dbReference>
<evidence type="ECO:0000259" key="4">
    <source>
        <dbReference type="PROSITE" id="PS50893"/>
    </source>
</evidence>
<dbReference type="GO" id="GO:0005886">
    <property type="term" value="C:plasma membrane"/>
    <property type="evidence" value="ECO:0007669"/>
    <property type="project" value="TreeGrafter"/>
</dbReference>
<evidence type="ECO:0000256" key="2">
    <source>
        <dbReference type="ARBA" id="ARBA00022741"/>
    </source>
</evidence>
<reference evidence="5" key="1">
    <citation type="journal article" date="2020" name="mSystems">
        <title>Genome- and Community-Level Interaction Insights into Carbon Utilization and Element Cycling Functions of Hydrothermarchaeota in Hydrothermal Sediment.</title>
        <authorList>
            <person name="Zhou Z."/>
            <person name="Liu Y."/>
            <person name="Xu W."/>
            <person name="Pan J."/>
            <person name="Luo Z.H."/>
            <person name="Li M."/>
        </authorList>
    </citation>
    <scope>NUCLEOTIDE SEQUENCE [LARGE SCALE GENOMIC DNA]</scope>
    <source>
        <strain evidence="5">SpSt-885</strain>
    </source>
</reference>
<evidence type="ECO:0000256" key="3">
    <source>
        <dbReference type="ARBA" id="ARBA00022840"/>
    </source>
</evidence>
<dbReference type="GO" id="GO:0016887">
    <property type="term" value="F:ATP hydrolysis activity"/>
    <property type="evidence" value="ECO:0007669"/>
    <property type="project" value="InterPro"/>
</dbReference>
<gene>
    <name evidence="5" type="ORF">ENW83_00015</name>
</gene>
<dbReference type="SMART" id="SM00382">
    <property type="entry name" value="AAA"/>
    <property type="match status" value="1"/>
</dbReference>
<dbReference type="PANTHER" id="PTHR45772">
    <property type="entry name" value="CONSERVED COMPONENT OF ABC TRANSPORTER FOR NATURAL AMINO ACIDS-RELATED"/>
    <property type="match status" value="1"/>
</dbReference>
<dbReference type="AlphaFoldDB" id="A0A7J3SJ02"/>
<proteinExistence type="predicted"/>
<protein>
    <submittedName>
        <fullName evidence="5">ATP-binding cassette domain-containing protein</fullName>
    </submittedName>
</protein>
<feature type="domain" description="ABC transporter" evidence="4">
    <location>
        <begin position="6"/>
        <end position="237"/>
    </location>
</feature>
<evidence type="ECO:0000256" key="1">
    <source>
        <dbReference type="ARBA" id="ARBA00022448"/>
    </source>
</evidence>
<sequence>MSQTSLSVSGITVEVGGTIVVKKANLDVRSGEIAILMGPNGSGKTSLLRAIMGFPSYKIITGNIYLDSLDVTNLPSWERAKAGIAIANQAPPALSLKTKWLFQKIAEKYGTQEELSKVVNEIILQHLLERPAFNGFSGGEVKRAEMATVMLSKPKVALLDEPDSGVDVESTKKIANMIDAMAKMGVAILLVTHAGMLVRNLKMLGRGYVMINGRISQGGNARDLLKYVLEEGYRNFRGSDIQ</sequence>
<dbReference type="InterPro" id="IPR027417">
    <property type="entry name" value="P-loop_NTPase"/>
</dbReference>
<dbReference type="GO" id="GO:0005524">
    <property type="term" value="F:ATP binding"/>
    <property type="evidence" value="ECO:0007669"/>
    <property type="project" value="UniProtKB-KW"/>
</dbReference>
<accession>A0A7J3SJ02</accession>
<dbReference type="InterPro" id="IPR003593">
    <property type="entry name" value="AAA+_ATPase"/>
</dbReference>
<keyword evidence="1" id="KW-0813">Transport</keyword>
<keyword evidence="2" id="KW-0547">Nucleotide-binding</keyword>
<organism evidence="5">
    <name type="scientific">Fervidicoccus fontis</name>
    <dbReference type="NCBI Taxonomy" id="683846"/>
    <lineage>
        <taxon>Archaea</taxon>
        <taxon>Thermoproteota</taxon>
        <taxon>Thermoprotei</taxon>
        <taxon>Fervidicoccales</taxon>
        <taxon>Fervidicoccaceae</taxon>
        <taxon>Fervidicoccus</taxon>
    </lineage>
</organism>
<dbReference type="InterPro" id="IPR051120">
    <property type="entry name" value="ABC_AA/LPS_Transport"/>
</dbReference>
<dbReference type="InterPro" id="IPR003439">
    <property type="entry name" value="ABC_transporter-like_ATP-bd"/>
</dbReference>
<evidence type="ECO:0000313" key="5">
    <source>
        <dbReference type="EMBL" id="HGZ59586.1"/>
    </source>
</evidence>
<dbReference type="Gene3D" id="3.40.50.300">
    <property type="entry name" value="P-loop containing nucleotide triphosphate hydrolases"/>
    <property type="match status" value="1"/>
</dbReference>
<dbReference type="EMBL" id="DTLS01000001">
    <property type="protein sequence ID" value="HGZ59586.1"/>
    <property type="molecule type" value="Genomic_DNA"/>
</dbReference>
<keyword evidence="3 5" id="KW-0067">ATP-binding</keyword>
<dbReference type="SUPFAM" id="SSF52540">
    <property type="entry name" value="P-loop containing nucleoside triphosphate hydrolases"/>
    <property type="match status" value="1"/>
</dbReference>